<dbReference type="GO" id="GO:0017056">
    <property type="term" value="F:structural constituent of nuclear pore"/>
    <property type="evidence" value="ECO:0007669"/>
    <property type="project" value="InterPro"/>
</dbReference>
<evidence type="ECO:0000256" key="4">
    <source>
        <dbReference type="ARBA" id="ARBA00023242"/>
    </source>
</evidence>
<dbReference type="Proteomes" id="UP000270296">
    <property type="component" value="Unassembled WGS sequence"/>
</dbReference>
<dbReference type="PANTHER" id="PTHR11225">
    <property type="entry name" value="NUCLEAR PORE COMPLEX PROTEIN NUP93 NUCLEOPORIN NUP93 DEAD EYE PROTEIN"/>
    <property type="match status" value="1"/>
</dbReference>
<comment type="similarity">
    <text evidence="2 5">Belongs to the nucleoporin interacting component (NIC) family.</text>
</comment>
<keyword evidence="5" id="KW-0509">mRNA transport</keyword>
<evidence type="ECO:0000256" key="2">
    <source>
        <dbReference type="ARBA" id="ARBA00010186"/>
    </source>
</evidence>
<keyword evidence="5" id="KW-0813">Transport</keyword>
<dbReference type="GO" id="GO:0006606">
    <property type="term" value="P:protein import into nucleus"/>
    <property type="evidence" value="ECO:0007669"/>
    <property type="project" value="TreeGrafter"/>
</dbReference>
<dbReference type="Pfam" id="PF04097">
    <property type="entry name" value="Nic96"/>
    <property type="match status" value="1"/>
</dbReference>
<proteinExistence type="inferred from homology"/>
<keyword evidence="4 5" id="KW-0539">Nucleus</keyword>
<dbReference type="AlphaFoldDB" id="A0A183J7L0"/>
<evidence type="ECO:0000256" key="5">
    <source>
        <dbReference type="RuleBase" id="RU364035"/>
    </source>
</evidence>
<sequence length="282" mass="32152">GALLQNHPVWAVVFCCLRAGSYEAAITAAEEGGPEMNKFLSLLLELKQNNCLRLSSETELRIILNFRRSQQQIQDCYKTAVYCAIALCDPKLEHPQVTERLEDWLWLKLRQVVMTEAKLRSDDSRSIDASRTGATQQLTFSDLQRLIAVEYGEAHFAEVQNPLVYWTALLMSGQFEAAISFLFRQTEDLSCHAVHIALTLYQMGLLLTPSAVHGDLCTSVSGTLLQQLNLTRLIFLYTSPFRLVQPKEAAYYYYFLRNFKNAKDEDMFSVSFRDLVLDTNEV</sequence>
<dbReference type="EMBL" id="UZAM01016505">
    <property type="protein sequence ID" value="VDP43531.1"/>
    <property type="molecule type" value="Genomic_DNA"/>
</dbReference>
<evidence type="ECO:0000256" key="3">
    <source>
        <dbReference type="ARBA" id="ARBA00023132"/>
    </source>
</evidence>
<dbReference type="OrthoDB" id="1918363at2759"/>
<reference evidence="6 7" key="2">
    <citation type="submission" date="2018-11" db="EMBL/GenBank/DDBJ databases">
        <authorList>
            <consortium name="Pathogen Informatics"/>
        </authorList>
    </citation>
    <scope>NUCLEOTIDE SEQUENCE [LARGE SCALE GENOMIC DNA]</scope>
</reference>
<comment type="subcellular location">
    <subcellularLocation>
        <location evidence="1 5">Nucleus</location>
        <location evidence="1 5">Nuclear pore complex</location>
    </subcellularLocation>
</comment>
<dbReference type="PANTHER" id="PTHR11225:SF4">
    <property type="entry name" value="NUCLEAR PORE COMPLEX PROTEIN NUP93"/>
    <property type="match status" value="1"/>
</dbReference>
<name>A0A183J7L0_9BILA</name>
<dbReference type="InterPro" id="IPR007231">
    <property type="entry name" value="Nucleoporin_int_Nup93/Nic96"/>
</dbReference>
<evidence type="ECO:0000313" key="7">
    <source>
        <dbReference type="Proteomes" id="UP000270296"/>
    </source>
</evidence>
<keyword evidence="3 5" id="KW-0906">Nuclear pore complex</keyword>
<evidence type="ECO:0000313" key="8">
    <source>
        <dbReference type="WBParaSite" id="SBAD_0001225401-mRNA-1"/>
    </source>
</evidence>
<dbReference type="GO" id="GO:0005643">
    <property type="term" value="C:nuclear pore"/>
    <property type="evidence" value="ECO:0007669"/>
    <property type="project" value="UniProtKB-SubCell"/>
</dbReference>
<dbReference type="WBParaSite" id="SBAD_0001225401-mRNA-1">
    <property type="protein sequence ID" value="SBAD_0001225401-mRNA-1"/>
    <property type="gene ID" value="SBAD_0001225401"/>
</dbReference>
<gene>
    <name evidence="6" type="ORF">SBAD_LOCUS11858</name>
</gene>
<organism evidence="8">
    <name type="scientific">Soboliphyme baturini</name>
    <dbReference type="NCBI Taxonomy" id="241478"/>
    <lineage>
        <taxon>Eukaryota</taxon>
        <taxon>Metazoa</taxon>
        <taxon>Ecdysozoa</taxon>
        <taxon>Nematoda</taxon>
        <taxon>Enoplea</taxon>
        <taxon>Dorylaimia</taxon>
        <taxon>Dioctophymatida</taxon>
        <taxon>Dioctophymatoidea</taxon>
        <taxon>Soboliphymatidae</taxon>
        <taxon>Soboliphyme</taxon>
    </lineage>
</organism>
<keyword evidence="5" id="KW-0653">Protein transport</keyword>
<keyword evidence="7" id="KW-1185">Reference proteome</keyword>
<dbReference type="GO" id="GO:0016973">
    <property type="term" value="P:poly(A)+ mRNA export from nucleus"/>
    <property type="evidence" value="ECO:0007669"/>
    <property type="project" value="TreeGrafter"/>
</dbReference>
<evidence type="ECO:0000313" key="6">
    <source>
        <dbReference type="EMBL" id="VDP43531.1"/>
    </source>
</evidence>
<reference evidence="8" key="1">
    <citation type="submission" date="2016-06" db="UniProtKB">
        <authorList>
            <consortium name="WormBaseParasite"/>
        </authorList>
    </citation>
    <scope>IDENTIFICATION</scope>
</reference>
<keyword evidence="5" id="KW-0811">Translocation</keyword>
<keyword evidence="5" id="KW-0472">Membrane</keyword>
<evidence type="ECO:0000256" key="1">
    <source>
        <dbReference type="ARBA" id="ARBA00004567"/>
    </source>
</evidence>
<accession>A0A183J7L0</accession>
<protein>
    <recommendedName>
        <fullName evidence="5">Nuclear pore protein</fullName>
    </recommendedName>
</protein>